<sequence>MLSYLPSNVGFEYDNEFDDDDEVDDDDQVNDDDVPDIKYNPADKTSYQDLVFQTDVEAYSFYSSYAKSKGFSIKKVHVYIDSENKKNEIPYYLNYMCHKQGLKAVRKMKIGAVSVKKGDDSKKKVCERSLTRIDCET</sequence>
<gene>
    <name evidence="3" type="ORF">LIER_35298</name>
</gene>
<name>A0AAV3NPP0_LITER</name>
<feature type="domain" description="FAR1" evidence="2">
    <location>
        <begin position="60"/>
        <end position="136"/>
    </location>
</feature>
<dbReference type="AlphaFoldDB" id="A0AAV3NPP0"/>
<evidence type="ECO:0000313" key="3">
    <source>
        <dbReference type="EMBL" id="GAA0140893.1"/>
    </source>
</evidence>
<dbReference type="EMBL" id="BAABME010015383">
    <property type="protein sequence ID" value="GAA0140893.1"/>
    <property type="molecule type" value="Genomic_DNA"/>
</dbReference>
<protein>
    <recommendedName>
        <fullName evidence="2">FAR1 domain-containing protein</fullName>
    </recommendedName>
</protein>
<dbReference type="Proteomes" id="UP001454036">
    <property type="component" value="Unassembled WGS sequence"/>
</dbReference>
<proteinExistence type="predicted"/>
<accession>A0AAV3NPP0</accession>
<feature type="region of interest" description="Disordered" evidence="1">
    <location>
        <begin position="1"/>
        <end position="38"/>
    </location>
</feature>
<feature type="compositionally biased region" description="Acidic residues" evidence="1">
    <location>
        <begin position="13"/>
        <end position="34"/>
    </location>
</feature>
<evidence type="ECO:0000256" key="1">
    <source>
        <dbReference type="SAM" id="MobiDB-lite"/>
    </source>
</evidence>
<keyword evidence="4" id="KW-1185">Reference proteome</keyword>
<dbReference type="PANTHER" id="PTHR46328:SF30">
    <property type="entry name" value="OS04G0641500 PROTEIN"/>
    <property type="match status" value="1"/>
</dbReference>
<reference evidence="3 4" key="1">
    <citation type="submission" date="2024-01" db="EMBL/GenBank/DDBJ databases">
        <title>The complete chloroplast genome sequence of Lithospermum erythrorhizon: insights into the phylogenetic relationship among Boraginaceae species and the maternal lineages of purple gromwells.</title>
        <authorList>
            <person name="Okada T."/>
            <person name="Watanabe K."/>
        </authorList>
    </citation>
    <scope>NUCLEOTIDE SEQUENCE [LARGE SCALE GENOMIC DNA]</scope>
</reference>
<dbReference type="PANTHER" id="PTHR46328">
    <property type="entry name" value="FAR-RED IMPAIRED RESPONSIVE (FAR1) FAMILY PROTEIN-RELATED"/>
    <property type="match status" value="1"/>
</dbReference>
<dbReference type="InterPro" id="IPR004330">
    <property type="entry name" value="FAR1_DNA_bnd_dom"/>
</dbReference>
<evidence type="ECO:0000259" key="2">
    <source>
        <dbReference type="Pfam" id="PF03101"/>
    </source>
</evidence>
<comment type="caution">
    <text evidence="3">The sequence shown here is derived from an EMBL/GenBank/DDBJ whole genome shotgun (WGS) entry which is preliminary data.</text>
</comment>
<dbReference type="Pfam" id="PF03101">
    <property type="entry name" value="FAR1"/>
    <property type="match status" value="1"/>
</dbReference>
<evidence type="ECO:0000313" key="4">
    <source>
        <dbReference type="Proteomes" id="UP001454036"/>
    </source>
</evidence>
<organism evidence="3 4">
    <name type="scientific">Lithospermum erythrorhizon</name>
    <name type="common">Purple gromwell</name>
    <name type="synonym">Lithospermum officinale var. erythrorhizon</name>
    <dbReference type="NCBI Taxonomy" id="34254"/>
    <lineage>
        <taxon>Eukaryota</taxon>
        <taxon>Viridiplantae</taxon>
        <taxon>Streptophyta</taxon>
        <taxon>Embryophyta</taxon>
        <taxon>Tracheophyta</taxon>
        <taxon>Spermatophyta</taxon>
        <taxon>Magnoliopsida</taxon>
        <taxon>eudicotyledons</taxon>
        <taxon>Gunneridae</taxon>
        <taxon>Pentapetalae</taxon>
        <taxon>asterids</taxon>
        <taxon>lamiids</taxon>
        <taxon>Boraginales</taxon>
        <taxon>Boraginaceae</taxon>
        <taxon>Boraginoideae</taxon>
        <taxon>Lithospermeae</taxon>
        <taxon>Lithospermum</taxon>
    </lineage>
</organism>